<feature type="region of interest" description="Disordered" evidence="10">
    <location>
        <begin position="1062"/>
        <end position="1116"/>
    </location>
</feature>
<dbReference type="OrthoDB" id="26094at2759"/>
<evidence type="ECO:0000256" key="9">
    <source>
        <dbReference type="ARBA" id="ARBA00081863"/>
    </source>
</evidence>
<feature type="compositionally biased region" description="Acidic residues" evidence="10">
    <location>
        <begin position="558"/>
        <end position="583"/>
    </location>
</feature>
<dbReference type="EMBL" id="RBNI01001117">
    <property type="protein sequence ID" value="RUP50868.1"/>
    <property type="molecule type" value="Genomic_DNA"/>
</dbReference>
<dbReference type="PANTHER" id="PTHR10445">
    <property type="entry name" value="GENERAL TRANSCRIPTION FACTOR IIF SUBUNIT 2"/>
    <property type="match status" value="1"/>
</dbReference>
<evidence type="ECO:0000259" key="11">
    <source>
        <dbReference type="Pfam" id="PF02270"/>
    </source>
</evidence>
<feature type="region of interest" description="Disordered" evidence="10">
    <location>
        <begin position="761"/>
        <end position="805"/>
    </location>
</feature>
<evidence type="ECO:0000256" key="8">
    <source>
        <dbReference type="ARBA" id="ARBA00081473"/>
    </source>
</evidence>
<evidence type="ECO:0000256" key="10">
    <source>
        <dbReference type="SAM" id="MobiDB-lite"/>
    </source>
</evidence>
<comment type="caution">
    <text evidence="13">The sequence shown here is derived from an EMBL/GenBank/DDBJ whole genome shotgun (WGS) entry which is preliminary data.</text>
</comment>
<feature type="region of interest" description="Disordered" evidence="10">
    <location>
        <begin position="1130"/>
        <end position="1173"/>
    </location>
</feature>
<comment type="similarity">
    <text evidence="2">Belongs to the TFIIF beta subunit family.</text>
</comment>
<feature type="domain" description="TFIIF beta subunit HTH" evidence="11">
    <location>
        <begin position="182"/>
        <end position="246"/>
    </location>
</feature>
<feature type="compositionally biased region" description="Basic and acidic residues" evidence="10">
    <location>
        <begin position="1461"/>
        <end position="1569"/>
    </location>
</feature>
<feature type="compositionally biased region" description="Polar residues" evidence="10">
    <location>
        <begin position="506"/>
        <end position="517"/>
    </location>
</feature>
<evidence type="ECO:0000256" key="7">
    <source>
        <dbReference type="ARBA" id="ARBA00023242"/>
    </source>
</evidence>
<organism evidence="13 14">
    <name type="scientific">Jimgerdemannia flammicorona</name>
    <dbReference type="NCBI Taxonomy" id="994334"/>
    <lineage>
        <taxon>Eukaryota</taxon>
        <taxon>Fungi</taxon>
        <taxon>Fungi incertae sedis</taxon>
        <taxon>Mucoromycota</taxon>
        <taxon>Mucoromycotina</taxon>
        <taxon>Endogonomycetes</taxon>
        <taxon>Endogonales</taxon>
        <taxon>Endogonaceae</taxon>
        <taxon>Jimgerdemannia</taxon>
    </lineage>
</organism>
<evidence type="ECO:0000313" key="13">
    <source>
        <dbReference type="EMBL" id="RUP50868.1"/>
    </source>
</evidence>
<dbReference type="Pfam" id="PF02270">
    <property type="entry name" value="TFIIF_beta"/>
    <property type="match status" value="1"/>
</dbReference>
<feature type="compositionally biased region" description="Acidic residues" evidence="10">
    <location>
        <begin position="275"/>
        <end position="285"/>
    </location>
</feature>
<feature type="region of interest" description="Disordered" evidence="10">
    <location>
        <begin position="440"/>
        <end position="459"/>
    </location>
</feature>
<keyword evidence="6" id="KW-0804">Transcription</keyword>
<protein>
    <recommendedName>
        <fullName evidence="3">Transcription initiation factor IIF subunit beta</fullName>
    </recommendedName>
    <alternativeName>
        <fullName evidence="9">TFIIF medium subunit</fullName>
    </alternativeName>
    <alternativeName>
        <fullName evidence="8">TFIIF-beta</fullName>
    </alternativeName>
</protein>
<feature type="domain" description="TFIIF beta subunit N-terminal" evidence="12">
    <location>
        <begin position="55"/>
        <end position="98"/>
    </location>
</feature>
<feature type="compositionally biased region" description="Gly residues" evidence="10">
    <location>
        <begin position="1956"/>
        <end position="1966"/>
    </location>
</feature>
<feature type="compositionally biased region" description="Basic and acidic residues" evidence="10">
    <location>
        <begin position="1417"/>
        <end position="1450"/>
    </location>
</feature>
<feature type="compositionally biased region" description="Basic and acidic residues" evidence="10">
    <location>
        <begin position="442"/>
        <end position="451"/>
    </location>
</feature>
<feature type="region of interest" description="Disordered" evidence="10">
    <location>
        <begin position="1210"/>
        <end position="1240"/>
    </location>
</feature>
<dbReference type="GO" id="GO:0003677">
    <property type="term" value="F:DNA binding"/>
    <property type="evidence" value="ECO:0007669"/>
    <property type="project" value="UniProtKB-KW"/>
</dbReference>
<keyword evidence="4" id="KW-0805">Transcription regulation</keyword>
<feature type="compositionally biased region" description="Basic and acidic residues" evidence="10">
    <location>
        <begin position="1577"/>
        <end position="1655"/>
    </location>
</feature>
<dbReference type="Proteomes" id="UP000268093">
    <property type="component" value="Unassembled WGS sequence"/>
</dbReference>
<feature type="compositionally biased region" description="Low complexity" evidence="10">
    <location>
        <begin position="1938"/>
        <end position="1955"/>
    </location>
</feature>
<evidence type="ECO:0000256" key="4">
    <source>
        <dbReference type="ARBA" id="ARBA00023015"/>
    </source>
</evidence>
<accession>A0A433DJ33</accession>
<feature type="region of interest" description="Disordered" evidence="10">
    <location>
        <begin position="1252"/>
        <end position="1309"/>
    </location>
</feature>
<feature type="region of interest" description="Disordered" evidence="10">
    <location>
        <begin position="1925"/>
        <end position="1968"/>
    </location>
</feature>
<sequence length="2049" mass="227246">MAMMIGFETLALPTCRLLVARPTYVLSACVPSLAHSQDRAPYSRTLFTYSPKKLPHPPQISLILPNNQTTAGIPKEYTINVNPGEVSNKFVFSEDDKGVATGITGTIHHECMANPLVNTAEYRSMLKQRVIEAGRPARTVQIINDGDKRIPFLAPGAAGVPGSGFGTFVKKKQKQTLDSKATRMPRNELMDILFGAFERYPYWSFKGIVEHTKQPTSYLKDILGEICILNKRGPYTSMYQLKPEYKGRQAENAGSSSAAARGTTHAQASSSAGGLEDDEDMLSDDDEDEDMEMVQVELLSNSHNTIYNITNAGCTLNKLPTLLKITKETILSAWEFAERLCPNPDLVGVDKIPFGEKKEIPRFLFFPSGSFSFFLLAGFVVGAERPASDVTCSLADIGLNQSHQCASCCSFPPTISLRQTYYTTQSMADSSGELVGYNSDPDEYRHHEPHSINHPSVDITNRGLVNPPLSPSPTSDTSEYMRYLLEASTPADLSSAVTPSARHPPSSFNTPSASNSVVLRPNGKPRNIERIPSVEGFIAASKVRQHRRTGSGLKAEDTNVEGEEENGNEDEDLGEQVNQEDDGSVTSSMVNQGPRRRRDADKRPSQSQSQSSRHTGSIRSDSSDLGLAASGDPHRSGTTSSRSLRISTSHSHSQSRSHGNSDLSSPRRPMQQYRGLPAPDPSNASFLRRLQSHAFSAPHPPSPPPPDPEVRSEPDMATAAYVAENCGPRSSSVTDLDYARNVNASLDDMLAHGRLETAKKWGEGMGSGVGGGREGTKSVASVKSHVEVGERGQGQRRPPSSTSVCVIEDQQQCERQHQRLLSSASLNAEHHHQRPPSSSSSVNTESDYHGQRHQRQHQRQPSTSSVDADHQLSHQRAPSSSVDAKHHPRHHYQRQPFSSSSMNTDYDPHHQRQPFSSVDAGHHPRHHQRQPSSSSMNVNYDPYHQHQLSSSSINTEHHPRRHHHRQPSSSSGHTDNEPHAAVAHGSLPLLTSLDNPFDAANDTPHAPNLNNRTLFNLAAGRPPASQAHVDPLDSIRTHQRTAVLHSISRRDHDQLNHLVGTASLPHTHHPAHHTHHRSASDPTAPHIRSASVASLGRRGFHHPDPDDNGSSDPDPAFQADVLFAATLGAGADASRSTSRQTNPRHHHSVRSSTPIEGSRAGVSPGPSMSAGLGQMDIGQERARMRPEAEGTATDNNTLIASFEIEMVSEEEVGGRGGLGREEDMRRSDDAVGSRRGLTDQIDDDREAALFGARESHRRSAAGSRQSLHDDRLVGSDTQPDAMRPPSTTSLHPHPPAISLASPPRRVNSHPVQQDNLGLLLSTYAPAAGMNAFGEGGGGKVVMGETERERVESLKSEERRRERERESQQKRSMREAWDAFVEEEVVEEAEKSGRGFAGTGTQGWQEKHYWDLVGSEPRQAKDAEDYERKRDSGRTGVEERVDGERLVRGFDDMEASGYGGVDPERTREEDGRESQDRRDGMQTLREEGRRDDQQSERYRVRREERDGLQSRRDEGTGDDQCPREERDGLQPRRDEVRRDDQRHREEENGAKQQREEEVRQEAHPIRREEQGGLQPRGAETRRDNQHRREDGDDDNTRKLRNDIRWETDLLRREQGGGTNQRKEDGTHDHHLHRREEEEEGRRRMEQIRREEEERRRRDWIRREQEEEEQGNRVGNLRRAMEAHYEGVMRTMEEKHREERAGLQERVESLEALLEVATTARDNMQQQNDMLKLRLKAEGGSGLKGSAELHARSPTYELIQHDKLEHKYQLWKVDEMEADELAGIVKSVLCMVGAGFGSDLCIGVTVQYFPLTFNSQFQQVLTKLELDDPSSIPSVLANITKVVSLLPQMQRFIERVDKVVWSPGTTSAPDDDERDIAAAALTDPWSFAFRPPRMLRDTIARLERWRNIVQAVAPVADARGAKINVAAAGDTGGGRHSRQQRQQQQYGRAYQPSPSLDDGGGSLRGVSGGRADDVARMREALGVSREEAMTAARDTALCGVGGGGSGAAETVWRHLAAVEREREDLEERGRAKWGGETGRAGGRRVGMGCNL</sequence>
<dbReference type="InterPro" id="IPR040504">
    <property type="entry name" value="TFIIF_beta_N"/>
</dbReference>
<evidence type="ECO:0000256" key="2">
    <source>
        <dbReference type="ARBA" id="ARBA00009543"/>
    </source>
</evidence>
<dbReference type="InterPro" id="IPR011039">
    <property type="entry name" value="TFIIF_interaction"/>
</dbReference>
<dbReference type="PANTHER" id="PTHR10445:SF0">
    <property type="entry name" value="GENERAL TRANSCRIPTION FACTOR IIF SUBUNIT 2"/>
    <property type="match status" value="1"/>
</dbReference>
<feature type="compositionally biased region" description="Basic and acidic residues" evidence="10">
    <location>
        <begin position="1344"/>
        <end position="1371"/>
    </location>
</feature>
<feature type="region of interest" description="Disordered" evidence="10">
    <location>
        <begin position="1334"/>
        <end position="1371"/>
    </location>
</feature>
<feature type="compositionally biased region" description="Gly residues" evidence="10">
    <location>
        <begin position="763"/>
        <end position="773"/>
    </location>
</feature>
<feature type="compositionally biased region" description="Low complexity" evidence="10">
    <location>
        <begin position="636"/>
        <end position="658"/>
    </location>
</feature>
<feature type="compositionally biased region" description="Basic and acidic residues" evidence="10">
    <location>
        <begin position="1218"/>
        <end position="1232"/>
    </location>
</feature>
<dbReference type="FunFam" id="1.10.10.10:FF:000035">
    <property type="entry name" value="General transcription factor IIF subunit 2"/>
    <property type="match status" value="1"/>
</dbReference>
<dbReference type="Gene3D" id="1.10.10.10">
    <property type="entry name" value="Winged helix-like DNA-binding domain superfamily/Winged helix DNA-binding domain"/>
    <property type="match status" value="1"/>
</dbReference>
<feature type="region of interest" description="Disordered" evidence="10">
    <location>
        <begin position="827"/>
        <end position="980"/>
    </location>
</feature>
<keyword evidence="7" id="KW-0539">Nucleus</keyword>
<feature type="region of interest" description="Disordered" evidence="10">
    <location>
        <begin position="494"/>
        <end position="718"/>
    </location>
</feature>
<feature type="compositionally biased region" description="Pro residues" evidence="10">
    <location>
        <begin position="698"/>
        <end position="707"/>
    </location>
</feature>
<evidence type="ECO:0000256" key="6">
    <source>
        <dbReference type="ARBA" id="ARBA00023163"/>
    </source>
</evidence>
<dbReference type="InterPro" id="IPR036390">
    <property type="entry name" value="WH_DNA-bd_sf"/>
</dbReference>
<gene>
    <name evidence="13" type="ORF">BC936DRAFT_137291</name>
</gene>
<dbReference type="InterPro" id="IPR036388">
    <property type="entry name" value="WH-like_DNA-bd_sf"/>
</dbReference>
<comment type="subcellular location">
    <subcellularLocation>
        <location evidence="1">Nucleus</location>
    </subcellularLocation>
</comment>
<proteinExistence type="inferred from homology"/>
<dbReference type="Pfam" id="PF17683">
    <property type="entry name" value="TFIIF_beta_N"/>
    <property type="match status" value="1"/>
</dbReference>
<evidence type="ECO:0000256" key="5">
    <source>
        <dbReference type="ARBA" id="ARBA00023125"/>
    </source>
</evidence>
<dbReference type="SUPFAM" id="SSF46785">
    <property type="entry name" value="Winged helix' DNA-binding domain"/>
    <property type="match status" value="1"/>
</dbReference>
<dbReference type="GO" id="GO:0006367">
    <property type="term" value="P:transcription initiation at RNA polymerase II promoter"/>
    <property type="evidence" value="ECO:0007669"/>
    <property type="project" value="InterPro"/>
</dbReference>
<keyword evidence="14" id="KW-1185">Reference proteome</keyword>
<evidence type="ECO:0000259" key="12">
    <source>
        <dbReference type="Pfam" id="PF17683"/>
    </source>
</evidence>
<evidence type="ECO:0000313" key="14">
    <source>
        <dbReference type="Proteomes" id="UP000268093"/>
    </source>
</evidence>
<dbReference type="InterPro" id="IPR040450">
    <property type="entry name" value="TFIIF_beta_HTH"/>
</dbReference>
<feature type="region of interest" description="Disordered" evidence="10">
    <location>
        <begin position="1410"/>
        <end position="1655"/>
    </location>
</feature>
<dbReference type="SUPFAM" id="SSF50916">
    <property type="entry name" value="Rap30/74 interaction domains"/>
    <property type="match status" value="1"/>
</dbReference>
<reference evidence="13 14" key="1">
    <citation type="journal article" date="2018" name="New Phytol.">
        <title>Phylogenomics of Endogonaceae and evolution of mycorrhizas within Mucoromycota.</title>
        <authorList>
            <person name="Chang Y."/>
            <person name="Desiro A."/>
            <person name="Na H."/>
            <person name="Sandor L."/>
            <person name="Lipzen A."/>
            <person name="Clum A."/>
            <person name="Barry K."/>
            <person name="Grigoriev I.V."/>
            <person name="Martin F.M."/>
            <person name="Stajich J.E."/>
            <person name="Smith M.E."/>
            <person name="Bonito G."/>
            <person name="Spatafora J.W."/>
        </authorList>
    </citation>
    <scope>NUCLEOTIDE SEQUENCE [LARGE SCALE GENOMIC DNA]</scope>
    <source>
        <strain evidence="13 14">GMNB39</strain>
    </source>
</reference>
<feature type="compositionally biased region" description="Polar residues" evidence="10">
    <location>
        <begin position="895"/>
        <end position="904"/>
    </location>
</feature>
<dbReference type="InterPro" id="IPR003196">
    <property type="entry name" value="TFIIF_beta"/>
</dbReference>
<feature type="region of interest" description="Disordered" evidence="10">
    <location>
        <begin position="247"/>
        <end position="285"/>
    </location>
</feature>
<keyword evidence="5" id="KW-0238">DNA-binding</keyword>
<evidence type="ECO:0000256" key="1">
    <source>
        <dbReference type="ARBA" id="ARBA00004123"/>
    </source>
</evidence>
<evidence type="ECO:0000256" key="3">
    <source>
        <dbReference type="ARBA" id="ARBA00021453"/>
    </source>
</evidence>
<name>A0A433DJ33_9FUNG</name>
<feature type="compositionally biased region" description="Basic residues" evidence="10">
    <location>
        <begin position="1066"/>
        <end position="1077"/>
    </location>
</feature>
<dbReference type="GO" id="GO:0005674">
    <property type="term" value="C:transcription factor TFIIF complex"/>
    <property type="evidence" value="ECO:0007669"/>
    <property type="project" value="InterPro"/>
</dbReference>